<evidence type="ECO:0000313" key="3">
    <source>
        <dbReference type="Proteomes" id="UP000266272"/>
    </source>
</evidence>
<gene>
    <name evidence="2" type="ORF">TARUN_4002</name>
</gene>
<evidence type="ECO:0000313" key="2">
    <source>
        <dbReference type="EMBL" id="RFU78245.1"/>
    </source>
</evidence>
<dbReference type="OrthoDB" id="4138121at2759"/>
<comment type="caution">
    <text evidence="2">The sequence shown here is derived from an EMBL/GenBank/DDBJ whole genome shotgun (WGS) entry which is preliminary data.</text>
</comment>
<keyword evidence="3" id="KW-1185">Reference proteome</keyword>
<proteinExistence type="predicted"/>
<dbReference type="AlphaFoldDB" id="A0A395NQI6"/>
<dbReference type="Proteomes" id="UP000266272">
    <property type="component" value="Unassembled WGS sequence"/>
</dbReference>
<sequence>MSPYWYALRVIQAFEDRIIESVSTNRPRYRISASSAAALAHTQLQILRQPGFHRAVGRIHRAINEKQHGRNPHEPLAPGEATGRIPRPPKRCCVMGKTGLTKWAIVADPNPGGRADGFFKHFLGELRNQARGRPTDISKK</sequence>
<organism evidence="2 3">
    <name type="scientific">Trichoderma arundinaceum</name>
    <dbReference type="NCBI Taxonomy" id="490622"/>
    <lineage>
        <taxon>Eukaryota</taxon>
        <taxon>Fungi</taxon>
        <taxon>Dikarya</taxon>
        <taxon>Ascomycota</taxon>
        <taxon>Pezizomycotina</taxon>
        <taxon>Sordariomycetes</taxon>
        <taxon>Hypocreomycetidae</taxon>
        <taxon>Hypocreales</taxon>
        <taxon>Hypocreaceae</taxon>
        <taxon>Trichoderma</taxon>
    </lineage>
</organism>
<dbReference type="EMBL" id="PXOA01000224">
    <property type="protein sequence ID" value="RFU78245.1"/>
    <property type="molecule type" value="Genomic_DNA"/>
</dbReference>
<protein>
    <submittedName>
        <fullName evidence="2">Uncharacterized protein</fullName>
    </submittedName>
</protein>
<evidence type="ECO:0000256" key="1">
    <source>
        <dbReference type="SAM" id="MobiDB-lite"/>
    </source>
</evidence>
<feature type="region of interest" description="Disordered" evidence="1">
    <location>
        <begin position="68"/>
        <end position="89"/>
    </location>
</feature>
<accession>A0A395NQI6</accession>
<name>A0A395NQI6_TRIAR</name>
<reference evidence="2 3" key="1">
    <citation type="journal article" date="2018" name="PLoS Pathog.">
        <title>Evolution of structural diversity of trichothecenes, a family of toxins produced by plant pathogenic and entomopathogenic fungi.</title>
        <authorList>
            <person name="Proctor R.H."/>
            <person name="McCormick S.P."/>
            <person name="Kim H.S."/>
            <person name="Cardoza R.E."/>
            <person name="Stanley A.M."/>
            <person name="Lindo L."/>
            <person name="Kelly A."/>
            <person name="Brown D.W."/>
            <person name="Lee T."/>
            <person name="Vaughan M.M."/>
            <person name="Alexander N.J."/>
            <person name="Busman M."/>
            <person name="Gutierrez S."/>
        </authorList>
    </citation>
    <scope>NUCLEOTIDE SEQUENCE [LARGE SCALE GENOMIC DNA]</scope>
    <source>
        <strain evidence="2 3">IBT 40837</strain>
    </source>
</reference>